<evidence type="ECO:0000256" key="1">
    <source>
        <dbReference type="SAM" id="Phobius"/>
    </source>
</evidence>
<dbReference type="EMBL" id="JAEMNX010000009">
    <property type="protein sequence ID" value="MBJ7537908.1"/>
    <property type="molecule type" value="Genomic_DNA"/>
</dbReference>
<reference evidence="2" key="1">
    <citation type="submission" date="2020-12" db="EMBL/GenBank/DDBJ databases">
        <title>Marinomonas arctica sp. nov., a psychrotolerant bacterium isolated from the Arctic.</title>
        <authorList>
            <person name="Zhang Y."/>
        </authorList>
    </citation>
    <scope>NUCLEOTIDE SEQUENCE</scope>
    <source>
        <strain evidence="2">C1424</strain>
    </source>
</reference>
<keyword evidence="3" id="KW-1185">Reference proteome</keyword>
<protein>
    <submittedName>
        <fullName evidence="2">Uncharacterized protein</fullName>
    </submittedName>
</protein>
<name>A0A934N2K4_9GAMM</name>
<sequence>MKIRLSIAIVCTVLSGLGVWLSISAILNIISMAIKVLTQEEALTWERLRDVFFLIFPLAWFFYFRICHYWVRFNYVPYSLILPGTLFGVICIAATVGFGIVFTFPAVLLMFYILFFVIKK</sequence>
<dbReference type="AlphaFoldDB" id="A0A934N2K4"/>
<gene>
    <name evidence="2" type="ORF">I8J31_09510</name>
</gene>
<dbReference type="Proteomes" id="UP000628710">
    <property type="component" value="Unassembled WGS sequence"/>
</dbReference>
<comment type="caution">
    <text evidence="2">The sequence shown here is derived from an EMBL/GenBank/DDBJ whole genome shotgun (WGS) entry which is preliminary data.</text>
</comment>
<organism evidence="2 3">
    <name type="scientific">Marinomonas transparens</name>
    <dbReference type="NCBI Taxonomy" id="2795388"/>
    <lineage>
        <taxon>Bacteria</taxon>
        <taxon>Pseudomonadati</taxon>
        <taxon>Pseudomonadota</taxon>
        <taxon>Gammaproteobacteria</taxon>
        <taxon>Oceanospirillales</taxon>
        <taxon>Oceanospirillaceae</taxon>
        <taxon>Marinomonas</taxon>
    </lineage>
</organism>
<accession>A0A934N2K4</accession>
<feature type="transmembrane region" description="Helical" evidence="1">
    <location>
        <begin position="86"/>
        <end position="118"/>
    </location>
</feature>
<feature type="transmembrane region" description="Helical" evidence="1">
    <location>
        <begin position="6"/>
        <end position="30"/>
    </location>
</feature>
<keyword evidence="1" id="KW-0812">Transmembrane</keyword>
<proteinExistence type="predicted"/>
<keyword evidence="1" id="KW-1133">Transmembrane helix</keyword>
<evidence type="ECO:0000313" key="2">
    <source>
        <dbReference type="EMBL" id="MBJ7537908.1"/>
    </source>
</evidence>
<feature type="transmembrane region" description="Helical" evidence="1">
    <location>
        <begin position="51"/>
        <end position="71"/>
    </location>
</feature>
<evidence type="ECO:0000313" key="3">
    <source>
        <dbReference type="Proteomes" id="UP000628710"/>
    </source>
</evidence>
<keyword evidence="1" id="KW-0472">Membrane</keyword>